<protein>
    <submittedName>
        <fullName evidence="2">Uncharacterized protein</fullName>
    </submittedName>
</protein>
<organism evidence="2 3">
    <name type="scientific">Phytophthora cactorum</name>
    <dbReference type="NCBI Taxonomy" id="29920"/>
    <lineage>
        <taxon>Eukaryota</taxon>
        <taxon>Sar</taxon>
        <taxon>Stramenopiles</taxon>
        <taxon>Oomycota</taxon>
        <taxon>Peronosporomycetes</taxon>
        <taxon>Peronosporales</taxon>
        <taxon>Peronosporaceae</taxon>
        <taxon>Phytophthora</taxon>
    </lineage>
</organism>
<evidence type="ECO:0000313" key="2">
    <source>
        <dbReference type="EMBL" id="KAG2901156.1"/>
    </source>
</evidence>
<dbReference type="EMBL" id="RCMK01001132">
    <property type="protein sequence ID" value="KAG2901156.1"/>
    <property type="molecule type" value="Genomic_DNA"/>
</dbReference>
<evidence type="ECO:0000256" key="1">
    <source>
        <dbReference type="SAM" id="MobiDB-lite"/>
    </source>
</evidence>
<name>A0A8T1BD54_9STRA</name>
<gene>
    <name evidence="2" type="ORF">PC117_g21804</name>
</gene>
<evidence type="ECO:0000313" key="3">
    <source>
        <dbReference type="Proteomes" id="UP000736787"/>
    </source>
</evidence>
<feature type="compositionally biased region" description="Basic and acidic residues" evidence="1">
    <location>
        <begin position="1"/>
        <end position="13"/>
    </location>
</feature>
<reference evidence="2" key="1">
    <citation type="submission" date="2018-10" db="EMBL/GenBank/DDBJ databases">
        <title>Effector identification in a new, highly contiguous assembly of the strawberry crown rot pathogen Phytophthora cactorum.</title>
        <authorList>
            <person name="Armitage A.D."/>
            <person name="Nellist C.F."/>
            <person name="Bates H."/>
            <person name="Vickerstaff R.J."/>
            <person name="Harrison R.J."/>
        </authorList>
    </citation>
    <scope>NUCLEOTIDE SEQUENCE</scope>
    <source>
        <strain evidence="2">4040</strain>
    </source>
</reference>
<proteinExistence type="predicted"/>
<accession>A0A8T1BD54</accession>
<dbReference type="Proteomes" id="UP000736787">
    <property type="component" value="Unassembled WGS sequence"/>
</dbReference>
<sequence>MVPFASEERRKDTSLSVPRSGDGKIKLPRVNIAA</sequence>
<comment type="caution">
    <text evidence="2">The sequence shown here is derived from an EMBL/GenBank/DDBJ whole genome shotgun (WGS) entry which is preliminary data.</text>
</comment>
<dbReference type="AlphaFoldDB" id="A0A8T1BD54"/>
<feature type="region of interest" description="Disordered" evidence="1">
    <location>
        <begin position="1"/>
        <end position="34"/>
    </location>
</feature>